<keyword evidence="7" id="KW-0406">Ion transport</keyword>
<evidence type="ECO:0000256" key="6">
    <source>
        <dbReference type="ARBA" id="ARBA00022729"/>
    </source>
</evidence>
<gene>
    <name evidence="13" type="ORF">V4F39_26125</name>
</gene>
<keyword evidence="8" id="KW-0626">Porin</keyword>
<evidence type="ECO:0000259" key="12">
    <source>
        <dbReference type="Pfam" id="PF13609"/>
    </source>
</evidence>
<organism evidence="13 14">
    <name type="scientific">Aquincola agrisoli</name>
    <dbReference type="NCBI Taxonomy" id="3119538"/>
    <lineage>
        <taxon>Bacteria</taxon>
        <taxon>Pseudomonadati</taxon>
        <taxon>Pseudomonadota</taxon>
        <taxon>Betaproteobacteria</taxon>
        <taxon>Burkholderiales</taxon>
        <taxon>Sphaerotilaceae</taxon>
        <taxon>Aquincola</taxon>
    </lineage>
</organism>
<dbReference type="RefSeq" id="WP_332293179.1">
    <property type="nucleotide sequence ID" value="NZ_JAZIBG010000056.1"/>
</dbReference>
<keyword evidence="10" id="KW-0998">Cell outer membrane</keyword>
<evidence type="ECO:0000256" key="1">
    <source>
        <dbReference type="ARBA" id="ARBA00004571"/>
    </source>
</evidence>
<evidence type="ECO:0000256" key="4">
    <source>
        <dbReference type="ARBA" id="ARBA00022452"/>
    </source>
</evidence>
<evidence type="ECO:0000256" key="3">
    <source>
        <dbReference type="ARBA" id="ARBA00022448"/>
    </source>
</evidence>
<feature type="domain" description="Porin" evidence="12">
    <location>
        <begin position="7"/>
        <end position="329"/>
    </location>
</feature>
<dbReference type="InterPro" id="IPR033900">
    <property type="entry name" value="Gram_neg_porin_domain"/>
</dbReference>
<evidence type="ECO:0000256" key="8">
    <source>
        <dbReference type="ARBA" id="ARBA00023114"/>
    </source>
</evidence>
<proteinExistence type="predicted"/>
<keyword evidence="6 11" id="KW-0732">Signal</keyword>
<sequence>MQPKFAALAAACLGASSAVMAQGTVNVSGVLDLAVRQVRNEGVGSMASMVSGSNATSRIIVSGREDLGGGWNAGFHLEHGLLADSGTQVSSTKFWDRRSTISLSHAQRGELRLGRDLVPSYVSWSRYDPFSYIGAARSANLVSATPLGPVRSAFGTSNNTTVRSDNAVQFLLPSTLGGFEGGLMLAASEGGVVTSGSAKLVGLRLGYAAKAFNVSAARTTSENNQSAAVGKFRDTTFGGAAEGFGIKWSAAWREFKVDTAKQVLLLLGAHWTMGPHEVKVSWVRSDASGRVGATSTRADDARQIGIGYVHHLSKRTALYATAAQLSNGGAARFVISDGPAGMAGGGTSRGYELGLRHRF</sequence>
<keyword evidence="9" id="KW-0472">Membrane</keyword>
<comment type="subunit">
    <text evidence="2">Homotrimer.</text>
</comment>
<comment type="caution">
    <text evidence="13">The sequence shown here is derived from an EMBL/GenBank/DDBJ whole genome shotgun (WGS) entry which is preliminary data.</text>
</comment>
<evidence type="ECO:0000313" key="13">
    <source>
        <dbReference type="EMBL" id="MEF7617417.1"/>
    </source>
</evidence>
<keyword evidence="14" id="KW-1185">Reference proteome</keyword>
<reference evidence="13 14" key="1">
    <citation type="submission" date="2024-02" db="EMBL/GenBank/DDBJ databases">
        <title>Genome sequence of Aquincola sp. MAHUQ-54.</title>
        <authorList>
            <person name="Huq M.A."/>
        </authorList>
    </citation>
    <scope>NUCLEOTIDE SEQUENCE [LARGE SCALE GENOMIC DNA]</scope>
    <source>
        <strain evidence="13 14">MAHUQ-54</strain>
    </source>
</reference>
<dbReference type="SUPFAM" id="SSF56935">
    <property type="entry name" value="Porins"/>
    <property type="match status" value="1"/>
</dbReference>
<evidence type="ECO:0000256" key="11">
    <source>
        <dbReference type="SAM" id="SignalP"/>
    </source>
</evidence>
<keyword evidence="5" id="KW-0812">Transmembrane</keyword>
<evidence type="ECO:0000256" key="5">
    <source>
        <dbReference type="ARBA" id="ARBA00022692"/>
    </source>
</evidence>
<dbReference type="Gene3D" id="2.40.160.10">
    <property type="entry name" value="Porin"/>
    <property type="match status" value="1"/>
</dbReference>
<evidence type="ECO:0000256" key="7">
    <source>
        <dbReference type="ARBA" id="ARBA00023065"/>
    </source>
</evidence>
<dbReference type="InterPro" id="IPR023614">
    <property type="entry name" value="Porin_dom_sf"/>
</dbReference>
<dbReference type="CDD" id="cd00342">
    <property type="entry name" value="gram_neg_porins"/>
    <property type="match status" value="1"/>
</dbReference>
<dbReference type="GO" id="GO:0046930">
    <property type="term" value="C:pore complex"/>
    <property type="evidence" value="ECO:0007669"/>
    <property type="project" value="UniProtKB-KW"/>
</dbReference>
<evidence type="ECO:0000256" key="9">
    <source>
        <dbReference type="ARBA" id="ARBA00023136"/>
    </source>
</evidence>
<dbReference type="Pfam" id="PF13609">
    <property type="entry name" value="Porin_4"/>
    <property type="match status" value="1"/>
</dbReference>
<feature type="signal peptide" evidence="11">
    <location>
        <begin position="1"/>
        <end position="21"/>
    </location>
</feature>
<protein>
    <submittedName>
        <fullName evidence="13">Porin</fullName>
    </submittedName>
</protein>
<evidence type="ECO:0000256" key="2">
    <source>
        <dbReference type="ARBA" id="ARBA00011233"/>
    </source>
</evidence>
<evidence type="ECO:0000313" key="14">
    <source>
        <dbReference type="Proteomes" id="UP001336250"/>
    </source>
</evidence>
<dbReference type="AlphaFoldDB" id="A0AAW9QPU8"/>
<keyword evidence="3" id="KW-0813">Transport</keyword>
<dbReference type="GO" id="GO:0009279">
    <property type="term" value="C:cell outer membrane"/>
    <property type="evidence" value="ECO:0007669"/>
    <property type="project" value="UniProtKB-SubCell"/>
</dbReference>
<accession>A0AAW9QPU8</accession>
<dbReference type="PANTHER" id="PTHR34501:SF9">
    <property type="entry name" value="MAJOR OUTER MEMBRANE PROTEIN P.IA"/>
    <property type="match status" value="1"/>
</dbReference>
<dbReference type="EMBL" id="JAZIBG010000056">
    <property type="protein sequence ID" value="MEF7617417.1"/>
    <property type="molecule type" value="Genomic_DNA"/>
</dbReference>
<dbReference type="Proteomes" id="UP001336250">
    <property type="component" value="Unassembled WGS sequence"/>
</dbReference>
<dbReference type="GO" id="GO:0006811">
    <property type="term" value="P:monoatomic ion transport"/>
    <property type="evidence" value="ECO:0007669"/>
    <property type="project" value="UniProtKB-KW"/>
</dbReference>
<evidence type="ECO:0000256" key="10">
    <source>
        <dbReference type="ARBA" id="ARBA00023237"/>
    </source>
</evidence>
<dbReference type="PANTHER" id="PTHR34501">
    <property type="entry name" value="PROTEIN YDDL-RELATED"/>
    <property type="match status" value="1"/>
</dbReference>
<dbReference type="InterPro" id="IPR050298">
    <property type="entry name" value="Gram-neg_bact_OMP"/>
</dbReference>
<dbReference type="GO" id="GO:0015288">
    <property type="term" value="F:porin activity"/>
    <property type="evidence" value="ECO:0007669"/>
    <property type="project" value="UniProtKB-KW"/>
</dbReference>
<feature type="chain" id="PRO_5043802046" evidence="11">
    <location>
        <begin position="22"/>
        <end position="359"/>
    </location>
</feature>
<keyword evidence="4" id="KW-1134">Transmembrane beta strand</keyword>
<name>A0AAW9QPU8_9BURK</name>
<comment type="subcellular location">
    <subcellularLocation>
        <location evidence="1">Cell outer membrane</location>
        <topology evidence="1">Multi-pass membrane protein</topology>
    </subcellularLocation>
</comment>